<protein>
    <recommendedName>
        <fullName evidence="4">Sporulation initiation inhibitor protein Soj</fullName>
    </recommendedName>
</protein>
<evidence type="ECO:0000256" key="1">
    <source>
        <dbReference type="ARBA" id="ARBA00006976"/>
    </source>
</evidence>
<keyword evidence="7" id="KW-1185">Reference proteome</keyword>
<dbReference type="PANTHER" id="PTHR13696">
    <property type="entry name" value="P-LOOP CONTAINING NUCLEOSIDE TRIPHOSPHATE HYDROLASE"/>
    <property type="match status" value="1"/>
</dbReference>
<evidence type="ECO:0000256" key="3">
    <source>
        <dbReference type="ARBA" id="ARBA00062323"/>
    </source>
</evidence>
<comment type="similarity">
    <text evidence="1">Belongs to the ParA family.</text>
</comment>
<sequence>MGKAIAIFNQKGGVGKTTTNINLSACLAVQGKKVLVIDIDPQGNTTSGIGIKKRKLTDTLYDVLVNKDYDVHKAILQTKTANLDIIPASVDLAGAEIELVNIEGRERRLKKAIEQVREEYDYIFIDCPPSLGLLTINSLTAVDSVLIPIQCEFYALEGVSQLMSTVELVKKNMNPDLQIEGVILSMFDGRTNLAIQVVQEVKKYFGKYVFSTVIPRNVRLAEAPSYGMPIVKYDPSSAGAKAYNKFALEFLDREKRRKKKNG</sequence>
<proteinExistence type="inferred from homology"/>
<dbReference type="RefSeq" id="WP_094233503.1">
    <property type="nucleotide sequence ID" value="NZ_CP016199.1"/>
</dbReference>
<dbReference type="OrthoDB" id="9815116at2"/>
<comment type="subunit">
    <text evidence="3">Dimerizes in the presence of ATP but not ADP; ATP-binding is required for double-stranded (ds)DNA-binding. Interacts with DnaA.</text>
</comment>
<dbReference type="InterPro" id="IPR027417">
    <property type="entry name" value="P-loop_NTPase"/>
</dbReference>
<dbReference type="EMBL" id="CP016199">
    <property type="protein sequence ID" value="ASS37282.1"/>
    <property type="molecule type" value="Genomic_DNA"/>
</dbReference>
<evidence type="ECO:0000256" key="2">
    <source>
        <dbReference type="ARBA" id="ARBA00049360"/>
    </source>
</evidence>
<dbReference type="Gene3D" id="3.40.50.300">
    <property type="entry name" value="P-loop containing nucleotide triphosphate hydrolases"/>
    <property type="match status" value="1"/>
</dbReference>
<name>A0A223AQR9_9FIRM</name>
<dbReference type="AlphaFoldDB" id="A0A223AQR9"/>
<dbReference type="Proteomes" id="UP000214689">
    <property type="component" value="Chromosome"/>
</dbReference>
<dbReference type="PIRSF" id="PIRSF009320">
    <property type="entry name" value="Nuc_binding_HP_1000"/>
    <property type="match status" value="1"/>
</dbReference>
<gene>
    <name evidence="6" type="ORF">AXF17_01555</name>
</gene>
<dbReference type="SUPFAM" id="SSF52540">
    <property type="entry name" value="P-loop containing nucleoside triphosphate hydrolases"/>
    <property type="match status" value="1"/>
</dbReference>
<evidence type="ECO:0000259" key="5">
    <source>
        <dbReference type="Pfam" id="PF13614"/>
    </source>
</evidence>
<dbReference type="PANTHER" id="PTHR13696:SF52">
    <property type="entry name" value="PARA FAMILY PROTEIN CT_582"/>
    <property type="match status" value="1"/>
</dbReference>
<dbReference type="FunFam" id="3.40.50.300:FF:000285">
    <property type="entry name" value="Sporulation initiation inhibitor Soj"/>
    <property type="match status" value="1"/>
</dbReference>
<dbReference type="InterPro" id="IPR050678">
    <property type="entry name" value="DNA_Partitioning_ATPase"/>
</dbReference>
<organism evidence="6 7">
    <name type="scientific">Mogibacterium pumilum</name>
    <dbReference type="NCBI Taxonomy" id="86332"/>
    <lineage>
        <taxon>Bacteria</taxon>
        <taxon>Bacillati</taxon>
        <taxon>Bacillota</taxon>
        <taxon>Clostridia</taxon>
        <taxon>Peptostreptococcales</taxon>
        <taxon>Anaerovoracaceae</taxon>
        <taxon>Mogibacterium</taxon>
    </lineage>
</organism>
<dbReference type="Pfam" id="PF13614">
    <property type="entry name" value="AAA_31"/>
    <property type="match status" value="1"/>
</dbReference>
<evidence type="ECO:0000313" key="7">
    <source>
        <dbReference type="Proteomes" id="UP000214689"/>
    </source>
</evidence>
<dbReference type="InterPro" id="IPR025669">
    <property type="entry name" value="AAA_dom"/>
</dbReference>
<evidence type="ECO:0000256" key="4">
    <source>
        <dbReference type="ARBA" id="ARBA00071824"/>
    </source>
</evidence>
<dbReference type="CDD" id="cd02042">
    <property type="entry name" value="ParAB_family"/>
    <property type="match status" value="1"/>
</dbReference>
<comment type="catalytic activity">
    <reaction evidence="2">
        <text>ATP + H2O = ADP + phosphate + H(+)</text>
        <dbReference type="Rhea" id="RHEA:13065"/>
        <dbReference type="ChEBI" id="CHEBI:15377"/>
        <dbReference type="ChEBI" id="CHEBI:15378"/>
        <dbReference type="ChEBI" id="CHEBI:30616"/>
        <dbReference type="ChEBI" id="CHEBI:43474"/>
        <dbReference type="ChEBI" id="CHEBI:456216"/>
    </reaction>
</comment>
<accession>A0A223AQR9</accession>
<feature type="domain" description="AAA" evidence="5">
    <location>
        <begin position="3"/>
        <end position="179"/>
    </location>
</feature>
<reference evidence="7" key="1">
    <citation type="submission" date="2016-05" db="EMBL/GenBank/DDBJ databases">
        <authorList>
            <person name="Holder M.E."/>
            <person name="Ajami N.J."/>
            <person name="Petrosino J.F."/>
        </authorList>
    </citation>
    <scope>NUCLEOTIDE SEQUENCE [LARGE SCALE GENOMIC DNA]</scope>
    <source>
        <strain evidence="7">ATCC 700696</strain>
    </source>
</reference>
<evidence type="ECO:0000313" key="6">
    <source>
        <dbReference type="EMBL" id="ASS37282.1"/>
    </source>
</evidence>